<reference evidence="2" key="1">
    <citation type="submission" date="2023-03" db="EMBL/GenBank/DDBJ databases">
        <title>Comparative genomics of Weissella fermenti BK2, and weissella type species.</title>
        <authorList>
            <person name="Lee J.K."/>
            <person name="Baek J.H."/>
            <person name="Kim J.M."/>
            <person name="Choi D.G."/>
            <person name="Jeon C.O."/>
        </authorList>
    </citation>
    <scope>NUCLEOTIDE SEQUENCE</scope>
    <source>
        <strain evidence="2">BK2</strain>
    </source>
</reference>
<organism evidence="2 3">
    <name type="scientific">Weissella fermenti</name>
    <dbReference type="NCBI Taxonomy" id="2987699"/>
    <lineage>
        <taxon>Bacteria</taxon>
        <taxon>Bacillati</taxon>
        <taxon>Bacillota</taxon>
        <taxon>Bacilli</taxon>
        <taxon>Lactobacillales</taxon>
        <taxon>Lactobacillaceae</taxon>
        <taxon>Weissella</taxon>
    </lineage>
</organism>
<feature type="transmembrane region" description="Helical" evidence="1">
    <location>
        <begin position="126"/>
        <end position="144"/>
    </location>
</feature>
<evidence type="ECO:0000313" key="2">
    <source>
        <dbReference type="EMBL" id="MDF9299131.1"/>
    </source>
</evidence>
<protein>
    <recommendedName>
        <fullName evidence="4">Sugar translocase</fullName>
    </recommendedName>
</protein>
<feature type="transmembrane region" description="Helical" evidence="1">
    <location>
        <begin position="12"/>
        <end position="34"/>
    </location>
</feature>
<keyword evidence="1" id="KW-1133">Transmembrane helix</keyword>
<dbReference type="Proteomes" id="UP001146336">
    <property type="component" value="Unassembled WGS sequence"/>
</dbReference>
<gene>
    <name evidence="2" type="ORF">OIT47_002240</name>
</gene>
<sequence length="227" mass="25745">MMNRQSRKKNSILNSSLGLLTQGVMMVCQFIMQTVFIKTLGAEYLGLNGLFTNVLQFLALAELGIGGAITFSLYNPIANNDTPLIRSIMKLYKKVYTYIGLFILGGGIIISFFLNAFISGSTIQNMQMLFLLFLLNSAVSYFFAYRRTLLIADQRAYVDSMNQAIFKVIQVMLQTVFLVATHNYVFYLIIQIVVTVSSNFSIYAKTQKLYPFLKDSDVKLKKLTTRF</sequence>
<dbReference type="EMBL" id="JAOZFC020000001">
    <property type="protein sequence ID" value="MDF9299131.1"/>
    <property type="molecule type" value="Genomic_DNA"/>
</dbReference>
<keyword evidence="1" id="KW-0472">Membrane</keyword>
<keyword evidence="3" id="KW-1185">Reference proteome</keyword>
<accession>A0ABT6D1Z6</accession>
<evidence type="ECO:0008006" key="4">
    <source>
        <dbReference type="Google" id="ProtNLM"/>
    </source>
</evidence>
<evidence type="ECO:0000313" key="3">
    <source>
        <dbReference type="Proteomes" id="UP001146336"/>
    </source>
</evidence>
<evidence type="ECO:0000256" key="1">
    <source>
        <dbReference type="SAM" id="Phobius"/>
    </source>
</evidence>
<proteinExistence type="predicted"/>
<feature type="transmembrane region" description="Helical" evidence="1">
    <location>
        <begin position="95"/>
        <end position="114"/>
    </location>
</feature>
<keyword evidence="1" id="KW-0812">Transmembrane</keyword>
<dbReference type="RefSeq" id="WP_199404735.1">
    <property type="nucleotide sequence ID" value="NZ_JAOZFC020000001.1"/>
</dbReference>
<feature type="transmembrane region" description="Helical" evidence="1">
    <location>
        <begin position="54"/>
        <end position="74"/>
    </location>
</feature>
<name>A0ABT6D1Z6_9LACO</name>
<comment type="caution">
    <text evidence="2">The sequence shown here is derived from an EMBL/GenBank/DDBJ whole genome shotgun (WGS) entry which is preliminary data.</text>
</comment>